<dbReference type="Proteomes" id="UP000036356">
    <property type="component" value="Unassembled WGS sequence"/>
</dbReference>
<proteinExistence type="predicted"/>
<evidence type="ECO:0000313" key="1">
    <source>
        <dbReference type="EMBL" id="KLU65545.1"/>
    </source>
</evidence>
<reference evidence="1 2" key="1">
    <citation type="submission" date="2015-06" db="EMBL/GenBank/DDBJ databases">
        <title>Draft genome of the moderately acidophilic sulfate reducer Candidatus Desulfosporosinus acididurans strain M1.</title>
        <authorList>
            <person name="Poehlein A."/>
            <person name="Petzsch P."/>
            <person name="Johnson B.D."/>
            <person name="Schloemann M."/>
            <person name="Daniel R."/>
            <person name="Muehling M."/>
        </authorList>
    </citation>
    <scope>NUCLEOTIDE SEQUENCE [LARGE SCALE GENOMIC DNA]</scope>
    <source>
        <strain evidence="1 2">M1</strain>
    </source>
</reference>
<dbReference type="AlphaFoldDB" id="A0A0J1FPY3"/>
<organism evidence="1 2">
    <name type="scientific">Desulfosporosinus acididurans</name>
    <dbReference type="NCBI Taxonomy" id="476652"/>
    <lineage>
        <taxon>Bacteria</taxon>
        <taxon>Bacillati</taxon>
        <taxon>Bacillota</taxon>
        <taxon>Clostridia</taxon>
        <taxon>Eubacteriales</taxon>
        <taxon>Desulfitobacteriaceae</taxon>
        <taxon>Desulfosporosinus</taxon>
    </lineage>
</organism>
<sequence>MAITNMLLDTEALLIVSQLGSNNFFTTKVYEQDHFFRNPDPALNQNQIAEYLICPKCFAKRVKEIREMFVGWARINRDETNH</sequence>
<evidence type="ECO:0000313" key="2">
    <source>
        <dbReference type="Proteomes" id="UP000036356"/>
    </source>
</evidence>
<comment type="caution">
    <text evidence="1">The sequence shown here is derived from an EMBL/GenBank/DDBJ whole genome shotgun (WGS) entry which is preliminary data.</text>
</comment>
<gene>
    <name evidence="1" type="ORF">DEAC_c26820</name>
</gene>
<accession>A0A0J1FPY3</accession>
<dbReference type="EMBL" id="LDZY01000008">
    <property type="protein sequence ID" value="KLU65545.1"/>
    <property type="molecule type" value="Genomic_DNA"/>
</dbReference>
<keyword evidence="2" id="KW-1185">Reference proteome</keyword>
<protein>
    <submittedName>
        <fullName evidence="1">Uncharacterized protein</fullName>
    </submittedName>
</protein>
<name>A0A0J1FPY3_9FIRM</name>
<dbReference type="PATRIC" id="fig|476652.3.peg.2805"/>